<evidence type="ECO:0000313" key="3">
    <source>
        <dbReference type="Proteomes" id="UP000324800"/>
    </source>
</evidence>
<reference evidence="2 3" key="1">
    <citation type="submission" date="2019-03" db="EMBL/GenBank/DDBJ databases">
        <title>Single cell metagenomics reveals metabolic interactions within the superorganism composed of flagellate Streblomastix strix and complex community of Bacteroidetes bacteria on its surface.</title>
        <authorList>
            <person name="Treitli S.C."/>
            <person name="Kolisko M."/>
            <person name="Husnik F."/>
            <person name="Keeling P."/>
            <person name="Hampl V."/>
        </authorList>
    </citation>
    <scope>NUCLEOTIDE SEQUENCE [LARGE SCALE GENOMIC DNA]</scope>
    <source>
        <strain evidence="2">ST1C</strain>
    </source>
</reference>
<gene>
    <name evidence="2" type="ORF">EZS28_033896</name>
</gene>
<sequence>MQSEVWEELQQQKKQISRIYFKYLVGSQFQSLEQEYFDLALFTSPITTPQVPVRISPQKLHTNLLQMETNGHNLNYLPNPEYSHQSQQKVQSLLDLTLNNSVAHQTDLSSSIQANQSTQILSALIYDPPRLLKVDLNSMRKINYIRTIDHRAQQIKWHLPGRTTSHLNKRIKKLQKQKDQKSDPMSHHIKQQISQRTHNTIKYQQQNLIAASLISNQIPQQVLEKQRQIMESHIMAMQILICTEEILQQITVSLPSLQEANISPTLLHPHLQDIPMEED</sequence>
<dbReference type="EMBL" id="SNRW01015252">
    <property type="protein sequence ID" value="KAA6370576.1"/>
    <property type="molecule type" value="Genomic_DNA"/>
</dbReference>
<dbReference type="AlphaFoldDB" id="A0A5J4UID3"/>
<accession>A0A5J4UID3</accession>
<comment type="caution">
    <text evidence="2">The sequence shown here is derived from an EMBL/GenBank/DDBJ whole genome shotgun (WGS) entry which is preliminary data.</text>
</comment>
<organism evidence="2 3">
    <name type="scientific">Streblomastix strix</name>
    <dbReference type="NCBI Taxonomy" id="222440"/>
    <lineage>
        <taxon>Eukaryota</taxon>
        <taxon>Metamonada</taxon>
        <taxon>Preaxostyla</taxon>
        <taxon>Oxymonadida</taxon>
        <taxon>Streblomastigidae</taxon>
        <taxon>Streblomastix</taxon>
    </lineage>
</organism>
<proteinExistence type="predicted"/>
<evidence type="ECO:0000256" key="1">
    <source>
        <dbReference type="SAM" id="MobiDB-lite"/>
    </source>
</evidence>
<dbReference type="Proteomes" id="UP000324800">
    <property type="component" value="Unassembled WGS sequence"/>
</dbReference>
<feature type="region of interest" description="Disordered" evidence="1">
    <location>
        <begin position="175"/>
        <end position="195"/>
    </location>
</feature>
<protein>
    <submittedName>
        <fullName evidence="2">Uncharacterized protein</fullName>
    </submittedName>
</protein>
<feature type="compositionally biased region" description="Basic and acidic residues" evidence="1">
    <location>
        <begin position="176"/>
        <end position="186"/>
    </location>
</feature>
<evidence type="ECO:0000313" key="2">
    <source>
        <dbReference type="EMBL" id="KAA6370576.1"/>
    </source>
</evidence>
<name>A0A5J4UID3_9EUKA</name>